<accession>A0ACC2VK00</accession>
<proteinExistence type="predicted"/>
<name>A0ACC2VK00_9TREE</name>
<sequence>MSQYDPVLDTYKEASKPGTDVEQPKIVHNENSTPLNGQSFPLNRAQLPSNLPSFSEQRPTAYAPPLIPPIQPREPSEQPNTFTPTTEMVIEMAKNREQFVAGKDHQAGVGATDHVIAGESAGLLPSPLSTQREISELVTSVPSSAGMRTSRVVYNVPPKTEPEPPRKKAKKKPTNQVATSKSARHLKKADGEPFWRKDIQYDFLQAVFDDQTKAFTNSFPHCEILASCNEPKLTFCDLYIRTIAELGKCSKILRERLLRNREMGKSVAKVCLLVNSGRLNTTINFVPDMRSLMRTYHSIPSLQADPIYGGSKPLQDTPRIKSILKAVTEVDPPLRSLDHVLQYPPAKKPNVTPTQLIFFMSNTFKPIRFQHDPSDPAVEHPAVTAFLGEGNRFMEFFMNSKIHPANRAKRFLWLMYTYIETSFTEEELKLNPFHSSIINPIELLEDGQVDDFDKDTDYEIQYSEKMYSTRLKCIAEEEHNTLPKRGNKAKKSNVDDYDESFDVHSPDPHGDDFEYHHPAKKQKVADPTPVSTHDLLSDDIDYSQYTLGDDLVDGFEGPVPAHLPQIPIKDLCDIYMAYTDSYPRVPRSYTSAASQQNIAAKSAPYIHQASEDYKLTKTSFEARKAALKEWMRKYFEARKDSGNRLVGIEWERLRYDVLSGVEGFMYRHTAKVLEALQKSVNNSNEEIKIPEMEFLPVYEFDKIGQQADYLCKVLSFCEELYPKVVPAHATTTKMTFDLENEVLKLE</sequence>
<dbReference type="Proteomes" id="UP001241377">
    <property type="component" value="Unassembled WGS sequence"/>
</dbReference>
<dbReference type="EMBL" id="JASBWR010000070">
    <property type="protein sequence ID" value="KAJ9099441.1"/>
    <property type="molecule type" value="Genomic_DNA"/>
</dbReference>
<reference evidence="1" key="1">
    <citation type="submission" date="2023-04" db="EMBL/GenBank/DDBJ databases">
        <title>Draft Genome sequencing of Naganishia species isolated from polar environments using Oxford Nanopore Technology.</title>
        <authorList>
            <person name="Leo P."/>
            <person name="Venkateswaran K."/>
        </authorList>
    </citation>
    <scope>NUCLEOTIDE SEQUENCE</scope>
    <source>
        <strain evidence="1">MNA-CCFEE 5261</strain>
    </source>
</reference>
<protein>
    <submittedName>
        <fullName evidence="1">Uncharacterized protein</fullName>
    </submittedName>
</protein>
<keyword evidence="2" id="KW-1185">Reference proteome</keyword>
<gene>
    <name evidence="1" type="ORF">QFC19_006055</name>
</gene>
<evidence type="ECO:0000313" key="2">
    <source>
        <dbReference type="Proteomes" id="UP001241377"/>
    </source>
</evidence>
<comment type="caution">
    <text evidence="1">The sequence shown here is derived from an EMBL/GenBank/DDBJ whole genome shotgun (WGS) entry which is preliminary data.</text>
</comment>
<evidence type="ECO:0000313" key="1">
    <source>
        <dbReference type="EMBL" id="KAJ9099441.1"/>
    </source>
</evidence>
<organism evidence="1 2">
    <name type="scientific">Naganishia cerealis</name>
    <dbReference type="NCBI Taxonomy" id="610337"/>
    <lineage>
        <taxon>Eukaryota</taxon>
        <taxon>Fungi</taxon>
        <taxon>Dikarya</taxon>
        <taxon>Basidiomycota</taxon>
        <taxon>Agaricomycotina</taxon>
        <taxon>Tremellomycetes</taxon>
        <taxon>Filobasidiales</taxon>
        <taxon>Filobasidiaceae</taxon>
        <taxon>Naganishia</taxon>
    </lineage>
</organism>